<dbReference type="Proteomes" id="UP000323011">
    <property type="component" value="Unassembled WGS sequence"/>
</dbReference>
<name>A0A5A8C4V4_CAFRO</name>
<dbReference type="InterPro" id="IPR003495">
    <property type="entry name" value="CobW/HypB/UreG_nucleotide-bd"/>
</dbReference>
<gene>
    <name evidence="3" type="ORF">FNF29_06887</name>
</gene>
<proteinExistence type="predicted"/>
<evidence type="ECO:0000259" key="2">
    <source>
        <dbReference type="SMART" id="SM00833"/>
    </source>
</evidence>
<dbReference type="PANTHER" id="PTHR43603:SF1">
    <property type="entry name" value="ZINC-REGULATED GTPASE METALLOPROTEIN ACTIVATOR 1"/>
    <property type="match status" value="1"/>
</dbReference>
<protein>
    <recommendedName>
        <fullName evidence="2">CobW C-terminal domain-containing protein</fullName>
    </recommendedName>
</protein>
<dbReference type="InterPro" id="IPR051927">
    <property type="entry name" value="Zn_Chap_cDPG_Synth"/>
</dbReference>
<accession>A0A5A8C4V4</accession>
<sequence length="540" mass="57695">MAAAAPASPKSASAKREREARIGVTVLSGFLGSGKTTLLSRLLNESHGKRLAVIVNDMSELNLDARAASKLVQAEQKLVAMQNGCICCTLREDLLEEVAKLARSGKFDYLVIESTGIAEPLPVAETFSFDSEGASLSDLARLDTMVTMVDAHSFLHDLDTLESLDDRGWEEEQEDAEQHVSTLLVEQIEFANVVVINKCDLVSEAEAARVEAAVRGLNPEAKVIRATKAAVPLDAVMNTGLFSMEKASTAAGWLKEARGEHVPETVEYGISSFVFRSKRPFHPGRLGLLLESRAFSSGTSSQAPPRRRAGADGKALPPAAASDAEGEAKAGDVDDDDEDNAALMAKAASEPLALQAAMRGEYGFVIRSKGIAWLAGSEAGSNSFAGEWSHSGRRVSLTPTGQWMASVPEADRPKDEEFVRSWSDEPGVGDRCNEVVIIAFDLKVDEFRAALQACQVTDAEWEAGPASWAKIEDPIWGDVDWEAFIEAMTAADDDDDEEGGAAGHHHHHDHGACSLPVAGGEDREPESKRAASSSPVGDSA</sequence>
<evidence type="ECO:0000313" key="4">
    <source>
        <dbReference type="Proteomes" id="UP000323011"/>
    </source>
</evidence>
<organism evidence="3 4">
    <name type="scientific">Cafeteria roenbergensis</name>
    <name type="common">Marine flagellate</name>
    <dbReference type="NCBI Taxonomy" id="33653"/>
    <lineage>
        <taxon>Eukaryota</taxon>
        <taxon>Sar</taxon>
        <taxon>Stramenopiles</taxon>
        <taxon>Bigyra</taxon>
        <taxon>Opalozoa</taxon>
        <taxon>Bicosoecida</taxon>
        <taxon>Cafeteriaceae</taxon>
        <taxon>Cafeteria</taxon>
    </lineage>
</organism>
<evidence type="ECO:0000313" key="3">
    <source>
        <dbReference type="EMBL" id="KAA0148092.1"/>
    </source>
</evidence>
<feature type="region of interest" description="Disordered" evidence="1">
    <location>
        <begin position="493"/>
        <end position="540"/>
    </location>
</feature>
<dbReference type="CDD" id="cd03112">
    <property type="entry name" value="CobW-like"/>
    <property type="match status" value="1"/>
</dbReference>
<reference evidence="3 4" key="1">
    <citation type="submission" date="2019-07" db="EMBL/GenBank/DDBJ databases">
        <title>Genomes of Cafeteria roenbergensis.</title>
        <authorList>
            <person name="Fischer M.G."/>
            <person name="Hackl T."/>
            <person name="Roman M."/>
        </authorList>
    </citation>
    <scope>NUCLEOTIDE SEQUENCE [LARGE SCALE GENOMIC DNA]</scope>
    <source>
        <strain evidence="3 4">BVI</strain>
    </source>
</reference>
<dbReference type="PANTHER" id="PTHR43603">
    <property type="entry name" value="COBW DOMAIN-CONTAINING PROTEIN DDB_G0274527"/>
    <property type="match status" value="1"/>
</dbReference>
<dbReference type="AlphaFoldDB" id="A0A5A8C4V4"/>
<dbReference type="SUPFAM" id="SSF90002">
    <property type="entry name" value="Hypothetical protein YjiA, C-terminal domain"/>
    <property type="match status" value="1"/>
</dbReference>
<dbReference type="Gene3D" id="3.40.50.300">
    <property type="entry name" value="P-loop containing nucleotide triphosphate hydrolases"/>
    <property type="match status" value="1"/>
</dbReference>
<feature type="compositionally biased region" description="Polar residues" evidence="1">
    <location>
        <begin position="530"/>
        <end position="540"/>
    </location>
</feature>
<dbReference type="Pfam" id="PF02492">
    <property type="entry name" value="cobW"/>
    <property type="match status" value="1"/>
</dbReference>
<dbReference type="InterPro" id="IPR027417">
    <property type="entry name" value="P-loop_NTPase"/>
</dbReference>
<dbReference type="OMA" id="VNDMATI"/>
<feature type="region of interest" description="Disordered" evidence="1">
    <location>
        <begin position="296"/>
        <end position="336"/>
    </location>
</feature>
<dbReference type="SMART" id="SM00833">
    <property type="entry name" value="CobW_C"/>
    <property type="match status" value="1"/>
</dbReference>
<evidence type="ECO:0000256" key="1">
    <source>
        <dbReference type="SAM" id="MobiDB-lite"/>
    </source>
</evidence>
<dbReference type="EMBL" id="VLTN01000057">
    <property type="protein sequence ID" value="KAA0148092.1"/>
    <property type="molecule type" value="Genomic_DNA"/>
</dbReference>
<feature type="domain" description="CobW C-terminal" evidence="2">
    <location>
        <begin position="270"/>
        <end position="455"/>
    </location>
</feature>
<dbReference type="SUPFAM" id="SSF52540">
    <property type="entry name" value="P-loop containing nucleoside triphosphate hydrolases"/>
    <property type="match status" value="1"/>
</dbReference>
<feature type="compositionally biased region" description="Basic and acidic residues" evidence="1">
    <location>
        <begin position="520"/>
        <end position="529"/>
    </location>
</feature>
<dbReference type="Pfam" id="PF07683">
    <property type="entry name" value="CobW_C"/>
    <property type="match status" value="1"/>
</dbReference>
<comment type="caution">
    <text evidence="3">The sequence shown here is derived from an EMBL/GenBank/DDBJ whole genome shotgun (WGS) entry which is preliminary data.</text>
</comment>
<dbReference type="InterPro" id="IPR011629">
    <property type="entry name" value="CobW-like_C"/>
</dbReference>
<keyword evidence="4" id="KW-1185">Reference proteome</keyword>